<proteinExistence type="predicted"/>
<evidence type="ECO:0000313" key="7">
    <source>
        <dbReference type="Proteomes" id="UP000215902"/>
    </source>
</evidence>
<evidence type="ECO:0000256" key="3">
    <source>
        <dbReference type="ARBA" id="ARBA00026121"/>
    </source>
</evidence>
<accession>A0A267E5I2</accession>
<organism evidence="6 7">
    <name type="scientific">Macrostomum lignano</name>
    <dbReference type="NCBI Taxonomy" id="282301"/>
    <lineage>
        <taxon>Eukaryota</taxon>
        <taxon>Metazoa</taxon>
        <taxon>Spiralia</taxon>
        <taxon>Lophotrochozoa</taxon>
        <taxon>Platyhelminthes</taxon>
        <taxon>Rhabditophora</taxon>
        <taxon>Macrostomorpha</taxon>
        <taxon>Macrostomida</taxon>
        <taxon>Macrostomidae</taxon>
        <taxon>Macrostomum</taxon>
    </lineage>
</organism>
<keyword evidence="1" id="KW-0436">Ligase</keyword>
<evidence type="ECO:0000256" key="2">
    <source>
        <dbReference type="ARBA" id="ARBA00022832"/>
    </source>
</evidence>
<dbReference type="PROSITE" id="PS00455">
    <property type="entry name" value="AMP_BINDING"/>
    <property type="match status" value="1"/>
</dbReference>
<dbReference type="OrthoDB" id="1700726at2759"/>
<dbReference type="Proteomes" id="UP000215902">
    <property type="component" value="Unassembled WGS sequence"/>
</dbReference>
<dbReference type="PANTHER" id="PTHR43272">
    <property type="entry name" value="LONG-CHAIN-FATTY-ACID--COA LIGASE"/>
    <property type="match status" value="1"/>
</dbReference>
<dbReference type="Pfam" id="PF00501">
    <property type="entry name" value="AMP-binding"/>
    <property type="match status" value="1"/>
</dbReference>
<evidence type="ECO:0000313" key="6">
    <source>
        <dbReference type="EMBL" id="PAA56825.1"/>
    </source>
</evidence>
<dbReference type="SUPFAM" id="SSF56801">
    <property type="entry name" value="Acetyl-CoA synthetase-like"/>
    <property type="match status" value="1"/>
</dbReference>
<dbReference type="InterPro" id="IPR000873">
    <property type="entry name" value="AMP-dep_synth/lig_dom"/>
</dbReference>
<dbReference type="InterPro" id="IPR042099">
    <property type="entry name" value="ANL_N_sf"/>
</dbReference>
<feature type="region of interest" description="Disordered" evidence="4">
    <location>
        <begin position="1"/>
        <end position="28"/>
    </location>
</feature>
<dbReference type="Gene3D" id="3.40.50.12780">
    <property type="entry name" value="N-terminal domain of ligase-like"/>
    <property type="match status" value="1"/>
</dbReference>
<gene>
    <name evidence="6" type="ORF">BOX15_Mlig027757g3</name>
</gene>
<evidence type="ECO:0000256" key="4">
    <source>
        <dbReference type="SAM" id="MobiDB-lite"/>
    </source>
</evidence>
<reference evidence="6 7" key="1">
    <citation type="submission" date="2017-06" db="EMBL/GenBank/DDBJ databases">
        <title>A platform for efficient transgenesis in Macrostomum lignano, a flatworm model organism for stem cell research.</title>
        <authorList>
            <person name="Berezikov E."/>
        </authorList>
    </citation>
    <scope>NUCLEOTIDE SEQUENCE [LARGE SCALE GENOMIC DNA]</scope>
    <source>
        <strain evidence="6">DV1</strain>
        <tissue evidence="6">Whole organism</tissue>
    </source>
</reference>
<feature type="domain" description="AMP-dependent synthetase/ligase" evidence="5">
    <location>
        <begin position="72"/>
        <end position="483"/>
    </location>
</feature>
<dbReference type="EMBL" id="NIVC01002568">
    <property type="protein sequence ID" value="PAA56825.1"/>
    <property type="molecule type" value="Genomic_DNA"/>
</dbReference>
<dbReference type="InterPro" id="IPR020845">
    <property type="entry name" value="AMP-binding_CS"/>
</dbReference>
<dbReference type="AlphaFoldDB" id="A0A267E5I2"/>
<keyword evidence="2" id="KW-0276">Fatty acid metabolism</keyword>
<evidence type="ECO:0000256" key="1">
    <source>
        <dbReference type="ARBA" id="ARBA00022598"/>
    </source>
</evidence>
<dbReference type="EC" id="6.2.1.3" evidence="3"/>
<dbReference type="GO" id="GO:0005783">
    <property type="term" value="C:endoplasmic reticulum"/>
    <property type="evidence" value="ECO:0007669"/>
    <property type="project" value="TreeGrafter"/>
</dbReference>
<dbReference type="GO" id="GO:0016020">
    <property type="term" value="C:membrane"/>
    <property type="evidence" value="ECO:0007669"/>
    <property type="project" value="TreeGrafter"/>
</dbReference>
<dbReference type="PANTHER" id="PTHR43272:SF107">
    <property type="entry name" value="LONG-CHAIN-FATTY-ACID--COA LIGASE 5"/>
    <property type="match status" value="1"/>
</dbReference>
<evidence type="ECO:0000259" key="5">
    <source>
        <dbReference type="Pfam" id="PF00501"/>
    </source>
</evidence>
<feature type="compositionally biased region" description="Basic and acidic residues" evidence="4">
    <location>
        <begin position="17"/>
        <end position="28"/>
    </location>
</feature>
<name>A0A267E5I2_9PLAT</name>
<protein>
    <recommendedName>
        <fullName evidence="3">long-chain-fatty-acid--CoA ligase</fullName>
        <ecNumber evidence="3">6.2.1.3</ecNumber>
    </recommendedName>
</protein>
<keyword evidence="2" id="KW-0443">Lipid metabolism</keyword>
<comment type="caution">
    <text evidence="6">The sequence shown here is derived from an EMBL/GenBank/DDBJ whole genome shotgun (WGS) entry which is preliminary data.</text>
</comment>
<sequence>MAHAKVAPQSLTDDEAEILRSTRPEDQDRRHEIFSSRLAGSPHQNVLDLFLTGERVSCTQPCLGRRDGERSPYTWLSYREVLQQARCVSHFLTGQLHLRRGAFVAIWSKNRTEWVTLELGCFMTGLVPVPLYDTLGDEACDYVLKQTGAAVMLCEGRAQAAGLTRLKSGAQIQHLIQLDFAEVANSEVAEGPKVWSWSDVLSTGRELEERLAQAGKQQEQPVGRADLAVLCYTSGTTGPPKGVQITHGNLVAEVLGMHEFLVAHGGQHAPVPHHDDVYLSYLPLAHIFERIMQLFCFMQGMRIGFFRGEIAGLTADMRELQPTVFCTVPRLLNRIYDLAHANVAGSCLKSLIFNLALRKKTEEVDRGVIRNNSMWDSLVFSKVREPTGGRIRLVIVGSAPLAESVMRFARAAFGCPVMEGYGQSEATGGSTCTPPTCVSTGHVGVPLFQNAVMLQDVPEMDYFSRDGRGEVCVRGPNVTSGYFAQPDKTAEAIDSAGWLHTGDIGEWLPGGLLRIIDRKKHLFKLAQGEYLAPEKIEQVYATCPTIQQVYVDGDSLESCALAVVVPSAEAAQAWAHRHREDSAGSPEVAMTAACGSEEFKQAVMQEMLAAGKAAGLKSFEQAKDIVLHPEAFSIENGLLTPTFKARRPELRKRFGDEFKRMYQKMKTGG</sequence>
<keyword evidence="7" id="KW-1185">Reference proteome</keyword>
<dbReference type="GO" id="GO:0004467">
    <property type="term" value="F:long-chain fatty acid-CoA ligase activity"/>
    <property type="evidence" value="ECO:0007669"/>
    <property type="project" value="UniProtKB-EC"/>
</dbReference>
<dbReference type="STRING" id="282301.A0A267E5I2"/>